<dbReference type="Ensembl" id="ENSSFAT00005053088.1">
    <property type="protein sequence ID" value="ENSSFAP00005051442.1"/>
    <property type="gene ID" value="ENSSFAG00005024736.1"/>
</dbReference>
<feature type="domain" description="DDE Tnp4" evidence="3">
    <location>
        <begin position="96"/>
        <end position="254"/>
    </location>
</feature>
<evidence type="ECO:0000256" key="2">
    <source>
        <dbReference type="ARBA" id="ARBA00022723"/>
    </source>
</evidence>
<dbReference type="Proteomes" id="UP000472267">
    <property type="component" value="Unassembled WGS sequence"/>
</dbReference>
<organism evidence="4 5">
    <name type="scientific">Salarias fasciatus</name>
    <name type="common">Jewelled blenny</name>
    <name type="synonym">Blennius fasciatus</name>
    <dbReference type="NCBI Taxonomy" id="181472"/>
    <lineage>
        <taxon>Eukaryota</taxon>
        <taxon>Metazoa</taxon>
        <taxon>Chordata</taxon>
        <taxon>Craniata</taxon>
        <taxon>Vertebrata</taxon>
        <taxon>Euteleostomi</taxon>
        <taxon>Actinopterygii</taxon>
        <taxon>Neopterygii</taxon>
        <taxon>Teleostei</taxon>
        <taxon>Neoteleostei</taxon>
        <taxon>Acanthomorphata</taxon>
        <taxon>Ovalentaria</taxon>
        <taxon>Blenniimorphae</taxon>
        <taxon>Blenniiformes</taxon>
        <taxon>Blennioidei</taxon>
        <taxon>Blenniidae</taxon>
        <taxon>Salariinae</taxon>
        <taxon>Salarias</taxon>
    </lineage>
</organism>
<keyword evidence="2" id="KW-0479">Metal-binding</keyword>
<dbReference type="InParanoid" id="A0A672JE59"/>
<dbReference type="OMA" id="IDEFFMY"/>
<sequence>MGVEATDDGAPRPSRSMPLIDEFFMYSMRVAAGMTEQQIADMFQTTVATVSRVTITWANYLFCILGTTPLWVSRDKIRSVMPEKFKEHCPNVRVILDCTEIAVAAASSLTLQSEMSSHDKERTTLKALVGVTPHGFVSFFSKLYTGSISDKEITELCGILHLLEPGDEVMADKDFVIDDLLSGVGAKLIAPPFKHAAQFTREDTEKTQAIARLRTVVERVISRIKSNHIWDSPVPLSLMGTVSQIWYNCCVMANFQGPLSCEE</sequence>
<dbReference type="AlphaFoldDB" id="A0A672JE59"/>
<dbReference type="PANTHER" id="PTHR23080:SF142">
    <property type="entry name" value="SI:CH211-69L10.4"/>
    <property type="match status" value="1"/>
</dbReference>
<keyword evidence="5" id="KW-1185">Reference proteome</keyword>
<evidence type="ECO:0000256" key="1">
    <source>
        <dbReference type="ARBA" id="ARBA00001968"/>
    </source>
</evidence>
<dbReference type="InterPro" id="IPR027806">
    <property type="entry name" value="HARBI1_dom"/>
</dbReference>
<proteinExistence type="predicted"/>
<reference evidence="4" key="1">
    <citation type="submission" date="2025-08" db="UniProtKB">
        <authorList>
            <consortium name="Ensembl"/>
        </authorList>
    </citation>
    <scope>IDENTIFICATION</scope>
</reference>
<evidence type="ECO:0000259" key="3">
    <source>
        <dbReference type="Pfam" id="PF13359"/>
    </source>
</evidence>
<accession>A0A672JE59</accession>
<name>A0A672JE59_SALFA</name>
<dbReference type="Pfam" id="PF13359">
    <property type="entry name" value="DDE_Tnp_4"/>
    <property type="match status" value="1"/>
</dbReference>
<evidence type="ECO:0000313" key="5">
    <source>
        <dbReference type="Proteomes" id="UP000472267"/>
    </source>
</evidence>
<protein>
    <recommendedName>
        <fullName evidence="3">DDE Tnp4 domain-containing protein</fullName>
    </recommendedName>
</protein>
<evidence type="ECO:0000313" key="4">
    <source>
        <dbReference type="Ensembl" id="ENSSFAP00005051442.1"/>
    </source>
</evidence>
<comment type="cofactor">
    <cofactor evidence="1">
        <name>a divalent metal cation</name>
        <dbReference type="ChEBI" id="CHEBI:60240"/>
    </cofactor>
</comment>
<dbReference type="PANTHER" id="PTHR23080">
    <property type="entry name" value="THAP DOMAIN PROTEIN"/>
    <property type="match status" value="1"/>
</dbReference>
<reference evidence="4" key="2">
    <citation type="submission" date="2025-09" db="UniProtKB">
        <authorList>
            <consortium name="Ensembl"/>
        </authorList>
    </citation>
    <scope>IDENTIFICATION</scope>
</reference>
<dbReference type="GO" id="GO:0046872">
    <property type="term" value="F:metal ion binding"/>
    <property type="evidence" value="ECO:0007669"/>
    <property type="project" value="UniProtKB-KW"/>
</dbReference>